<evidence type="ECO:0000313" key="2">
    <source>
        <dbReference type="EMBL" id="KHJ81166.1"/>
    </source>
</evidence>
<name>A0A0B1SBD3_OESDE</name>
<organism evidence="2 3">
    <name type="scientific">Oesophagostomum dentatum</name>
    <name type="common">Nodular worm</name>
    <dbReference type="NCBI Taxonomy" id="61180"/>
    <lineage>
        <taxon>Eukaryota</taxon>
        <taxon>Metazoa</taxon>
        <taxon>Ecdysozoa</taxon>
        <taxon>Nematoda</taxon>
        <taxon>Chromadorea</taxon>
        <taxon>Rhabditida</taxon>
        <taxon>Rhabditina</taxon>
        <taxon>Rhabditomorpha</taxon>
        <taxon>Strongyloidea</taxon>
        <taxon>Strongylidae</taxon>
        <taxon>Oesophagostomum</taxon>
    </lineage>
</organism>
<evidence type="ECO:0000313" key="3">
    <source>
        <dbReference type="Proteomes" id="UP000053660"/>
    </source>
</evidence>
<dbReference type="AlphaFoldDB" id="A0A0B1SBD3"/>
<dbReference type="Proteomes" id="UP000053660">
    <property type="component" value="Unassembled WGS sequence"/>
</dbReference>
<sequence>MPVEAFAVNRLVLQVNLFSGSDPSRVSGRLCIWTNDENVDPSQFSTFADFRKTLRLKCDTNKVSAYFQFTPDEKTPDTLYYQVCNSLFKFYGVGENIYPKVVVPKKSL</sequence>
<evidence type="ECO:0000256" key="1">
    <source>
        <dbReference type="ARBA" id="ARBA00022737"/>
    </source>
</evidence>
<dbReference type="OrthoDB" id="2448405at2759"/>
<dbReference type="EMBL" id="KN593225">
    <property type="protein sequence ID" value="KHJ81166.1"/>
    <property type="molecule type" value="Genomic_DNA"/>
</dbReference>
<dbReference type="PANTHER" id="PTHR24036:SF5">
    <property type="entry name" value="THROMBOMODULIN"/>
    <property type="match status" value="1"/>
</dbReference>
<accession>A0A0B1SBD3</accession>
<gene>
    <name evidence="2" type="ORF">OESDEN_19148</name>
</gene>
<keyword evidence="3" id="KW-1185">Reference proteome</keyword>
<proteinExistence type="predicted"/>
<dbReference type="InterPro" id="IPR052126">
    <property type="entry name" value="Spindle_Org/Thrombomodulin"/>
</dbReference>
<dbReference type="PANTHER" id="PTHR24036">
    <property type="entry name" value="SKELETOR-RELATED"/>
    <property type="match status" value="1"/>
</dbReference>
<reference evidence="2 3" key="1">
    <citation type="submission" date="2014-03" db="EMBL/GenBank/DDBJ databases">
        <title>Draft genome of the hookworm Oesophagostomum dentatum.</title>
        <authorList>
            <person name="Mitreva M."/>
        </authorList>
    </citation>
    <scope>NUCLEOTIDE SEQUENCE [LARGE SCALE GENOMIC DNA]</scope>
    <source>
        <strain evidence="2 3">OD-Hann</strain>
    </source>
</reference>
<protein>
    <submittedName>
        <fullName evidence="2">Uncharacterized protein</fullName>
    </submittedName>
</protein>
<keyword evidence="1" id="KW-0677">Repeat</keyword>